<organism evidence="3 4">
    <name type="scientific">Streptomyces genisteinicus</name>
    <dbReference type="NCBI Taxonomy" id="2768068"/>
    <lineage>
        <taxon>Bacteria</taxon>
        <taxon>Bacillati</taxon>
        <taxon>Actinomycetota</taxon>
        <taxon>Actinomycetes</taxon>
        <taxon>Kitasatosporales</taxon>
        <taxon>Streptomycetaceae</taxon>
        <taxon>Streptomyces</taxon>
    </lineage>
</organism>
<dbReference type="RefSeq" id="WP_187743623.1">
    <property type="nucleotide sequence ID" value="NZ_CP060825.1"/>
</dbReference>
<dbReference type="InterPro" id="IPR043917">
    <property type="entry name" value="DUF5753"/>
</dbReference>
<dbReference type="Pfam" id="PF13560">
    <property type="entry name" value="HTH_31"/>
    <property type="match status" value="1"/>
</dbReference>
<protein>
    <submittedName>
        <fullName evidence="3">Helix-turn-helix domain-containing protein</fullName>
    </submittedName>
</protein>
<name>A0A7H0I1A0_9ACTN</name>
<feature type="domain" description="HTH cro/C1-type" evidence="2">
    <location>
        <begin position="42"/>
        <end position="95"/>
    </location>
</feature>
<sequence>MRDVDGGATAGVRARAAGTGEPGDGEREPSPSDSLRTFGAVVQALREHAGLSRGDLSARVQYSRHTVESVELGRRMPDEAFVERAEEALGNTGALRRASRHLSRGEAGLAAWFRRWARLEREAVSLCTYECRLVPGLLQSEAYARAVFDNSIPLLSDEGVEAQLVARLDRQKLLRERTDVPFSFIVEEHVFRRRLGGTEVMRGLYEHVLALTAPRHVTLQIMPVDIEFHACLDGPVRLLESPRSQRLGYSEGQQNGRLISDPKEVSLLHQRYDTLRSQALNPKESRVLLERLRGEL</sequence>
<reference evidence="3 4" key="1">
    <citation type="submission" date="2020-08" db="EMBL/GenBank/DDBJ databases">
        <title>A novel species.</title>
        <authorList>
            <person name="Gao J."/>
        </authorList>
    </citation>
    <scope>NUCLEOTIDE SEQUENCE [LARGE SCALE GENOMIC DNA]</scope>
    <source>
        <strain evidence="3 4">CRPJ-33</strain>
    </source>
</reference>
<dbReference type="KEGG" id="sgj:IAG43_29000"/>
<dbReference type="EMBL" id="CP060825">
    <property type="protein sequence ID" value="QNP66566.1"/>
    <property type="molecule type" value="Genomic_DNA"/>
</dbReference>
<dbReference type="PROSITE" id="PS50943">
    <property type="entry name" value="HTH_CROC1"/>
    <property type="match status" value="1"/>
</dbReference>
<evidence type="ECO:0000256" key="1">
    <source>
        <dbReference type="SAM" id="MobiDB-lite"/>
    </source>
</evidence>
<dbReference type="AlphaFoldDB" id="A0A7H0I1A0"/>
<dbReference type="InterPro" id="IPR001387">
    <property type="entry name" value="Cro/C1-type_HTH"/>
</dbReference>
<evidence type="ECO:0000259" key="2">
    <source>
        <dbReference type="PROSITE" id="PS50943"/>
    </source>
</evidence>
<dbReference type="SMART" id="SM00530">
    <property type="entry name" value="HTH_XRE"/>
    <property type="match status" value="1"/>
</dbReference>
<dbReference type="InterPro" id="IPR010982">
    <property type="entry name" value="Lambda_DNA-bd_dom_sf"/>
</dbReference>
<gene>
    <name evidence="3" type="ORF">IAG43_29000</name>
</gene>
<evidence type="ECO:0000313" key="3">
    <source>
        <dbReference type="EMBL" id="QNP66566.1"/>
    </source>
</evidence>
<feature type="compositionally biased region" description="Low complexity" evidence="1">
    <location>
        <begin position="1"/>
        <end position="19"/>
    </location>
</feature>
<accession>A0A7H0I1A0</accession>
<keyword evidence="4" id="KW-1185">Reference proteome</keyword>
<dbReference type="GO" id="GO:0003677">
    <property type="term" value="F:DNA binding"/>
    <property type="evidence" value="ECO:0007669"/>
    <property type="project" value="InterPro"/>
</dbReference>
<evidence type="ECO:0000313" key="4">
    <source>
        <dbReference type="Proteomes" id="UP000516230"/>
    </source>
</evidence>
<dbReference type="Pfam" id="PF19054">
    <property type="entry name" value="DUF5753"/>
    <property type="match status" value="1"/>
</dbReference>
<dbReference type="Proteomes" id="UP000516230">
    <property type="component" value="Chromosome"/>
</dbReference>
<feature type="region of interest" description="Disordered" evidence="1">
    <location>
        <begin position="1"/>
        <end position="34"/>
    </location>
</feature>
<proteinExistence type="predicted"/>
<dbReference type="SUPFAM" id="SSF47413">
    <property type="entry name" value="lambda repressor-like DNA-binding domains"/>
    <property type="match status" value="1"/>
</dbReference>
<dbReference type="Gene3D" id="1.10.260.40">
    <property type="entry name" value="lambda repressor-like DNA-binding domains"/>
    <property type="match status" value="1"/>
</dbReference>
<dbReference type="CDD" id="cd00093">
    <property type="entry name" value="HTH_XRE"/>
    <property type="match status" value="1"/>
</dbReference>